<dbReference type="InterPro" id="IPR018490">
    <property type="entry name" value="cNMP-bd_dom_sf"/>
</dbReference>
<dbReference type="PROSITE" id="PS50042">
    <property type="entry name" value="CNMP_BINDING_3"/>
    <property type="match status" value="1"/>
</dbReference>
<accession>A0A6N7XAY7</accession>
<organism evidence="6 7">
    <name type="scientific">Parafannyhessea umbonata</name>
    <dbReference type="NCBI Taxonomy" id="604330"/>
    <lineage>
        <taxon>Bacteria</taxon>
        <taxon>Bacillati</taxon>
        <taxon>Actinomycetota</taxon>
        <taxon>Coriobacteriia</taxon>
        <taxon>Coriobacteriales</taxon>
        <taxon>Atopobiaceae</taxon>
        <taxon>Parafannyhessea</taxon>
    </lineage>
</organism>
<keyword evidence="3" id="KW-0804">Transcription</keyword>
<dbReference type="InterPro" id="IPR036390">
    <property type="entry name" value="WH_DNA-bd_sf"/>
</dbReference>
<name>A0A6N7XAY7_9ACTN</name>
<evidence type="ECO:0000259" key="5">
    <source>
        <dbReference type="PROSITE" id="PS51063"/>
    </source>
</evidence>
<protein>
    <submittedName>
        <fullName evidence="6">Crp/Fnr family transcriptional regulator</fullName>
    </submittedName>
</protein>
<gene>
    <name evidence="6" type="ORF">FYJ69_05770</name>
</gene>
<evidence type="ECO:0000256" key="2">
    <source>
        <dbReference type="ARBA" id="ARBA00023125"/>
    </source>
</evidence>
<sequence length="249" mass="27608">MLQWQRGRVRLMQTNGVNKRFAHCMDMLAKSPLFAGVSRENLPRVLVLMRARCHSFAKGEVLQGFGEPFRYVGILMSGEVEGSFDSERFDRINVNRFTAGQMYGAAFACARVPESPIELVALRSTEVVLLDVGVLGTGGQPDALEAVLLRNLLGIVSTQSVFLNRKVRILGQHSLRDRIVVYLGGLAADVDGWVTVPLSQTALAQFIGGNRSAVSREMGRMVDEGVLERDGNRMRLAGPLERRPRRRLL</sequence>
<evidence type="ECO:0000256" key="1">
    <source>
        <dbReference type="ARBA" id="ARBA00023015"/>
    </source>
</evidence>
<dbReference type="EMBL" id="VUND01000002">
    <property type="protein sequence ID" value="MST60417.1"/>
    <property type="molecule type" value="Genomic_DNA"/>
</dbReference>
<dbReference type="Proteomes" id="UP000434342">
    <property type="component" value="Unassembled WGS sequence"/>
</dbReference>
<dbReference type="Gene3D" id="2.60.120.10">
    <property type="entry name" value="Jelly Rolls"/>
    <property type="match status" value="1"/>
</dbReference>
<dbReference type="SMART" id="SM00419">
    <property type="entry name" value="HTH_CRP"/>
    <property type="match status" value="1"/>
</dbReference>
<keyword evidence="2" id="KW-0238">DNA-binding</keyword>
<reference evidence="6 7" key="1">
    <citation type="submission" date="2019-08" db="EMBL/GenBank/DDBJ databases">
        <title>In-depth cultivation of the pig gut microbiome towards novel bacterial diversity and tailored functional studies.</title>
        <authorList>
            <person name="Wylensek D."/>
            <person name="Hitch T.C.A."/>
            <person name="Clavel T."/>
        </authorList>
    </citation>
    <scope>NUCLEOTIDE SEQUENCE [LARGE SCALE GENOMIC DNA]</scope>
    <source>
        <strain evidence="6 7">WB01_CNA04</strain>
    </source>
</reference>
<evidence type="ECO:0000259" key="4">
    <source>
        <dbReference type="PROSITE" id="PS50042"/>
    </source>
</evidence>
<evidence type="ECO:0000256" key="3">
    <source>
        <dbReference type="ARBA" id="ARBA00023163"/>
    </source>
</evidence>
<evidence type="ECO:0000313" key="7">
    <source>
        <dbReference type="Proteomes" id="UP000434342"/>
    </source>
</evidence>
<dbReference type="Pfam" id="PF13545">
    <property type="entry name" value="HTH_Crp_2"/>
    <property type="match status" value="1"/>
</dbReference>
<dbReference type="PROSITE" id="PS51063">
    <property type="entry name" value="HTH_CRP_2"/>
    <property type="match status" value="1"/>
</dbReference>
<dbReference type="InterPro" id="IPR000595">
    <property type="entry name" value="cNMP-bd_dom"/>
</dbReference>
<dbReference type="AlphaFoldDB" id="A0A6N7XAY7"/>
<keyword evidence="1" id="KW-0805">Transcription regulation</keyword>
<feature type="domain" description="Cyclic nucleotide-binding" evidence="4">
    <location>
        <begin position="33"/>
        <end position="104"/>
    </location>
</feature>
<proteinExistence type="predicted"/>
<dbReference type="GO" id="GO:0003677">
    <property type="term" value="F:DNA binding"/>
    <property type="evidence" value="ECO:0007669"/>
    <property type="project" value="UniProtKB-KW"/>
</dbReference>
<comment type="caution">
    <text evidence="6">The sequence shown here is derived from an EMBL/GenBank/DDBJ whole genome shotgun (WGS) entry which is preliminary data.</text>
</comment>
<dbReference type="GO" id="GO:0006355">
    <property type="term" value="P:regulation of DNA-templated transcription"/>
    <property type="evidence" value="ECO:0007669"/>
    <property type="project" value="InterPro"/>
</dbReference>
<evidence type="ECO:0000313" key="6">
    <source>
        <dbReference type="EMBL" id="MST60417.1"/>
    </source>
</evidence>
<dbReference type="SUPFAM" id="SSF46785">
    <property type="entry name" value="Winged helix' DNA-binding domain"/>
    <property type="match status" value="1"/>
</dbReference>
<dbReference type="InterPro" id="IPR012318">
    <property type="entry name" value="HTH_CRP"/>
</dbReference>
<dbReference type="SUPFAM" id="SSF51206">
    <property type="entry name" value="cAMP-binding domain-like"/>
    <property type="match status" value="1"/>
</dbReference>
<feature type="domain" description="HTH crp-type" evidence="5">
    <location>
        <begin position="173"/>
        <end position="240"/>
    </location>
</feature>
<dbReference type="InterPro" id="IPR014710">
    <property type="entry name" value="RmlC-like_jellyroll"/>
</dbReference>